<accession>A0A4S8HKB9</accession>
<sequence length="66" mass="7324">MNSHLLNFYENKPSYYVYACLNLYVVHPVFTSKNAAPGGLQFGYMLKTTIADKRGSTTRAAFGTAI</sequence>
<comment type="caution">
    <text evidence="1">The sequence shown here is derived from an EMBL/GenBank/DDBJ whole genome shotgun (WGS) entry which is preliminary data.</text>
</comment>
<evidence type="ECO:0000313" key="2">
    <source>
        <dbReference type="Proteomes" id="UP000306918"/>
    </source>
</evidence>
<keyword evidence="2" id="KW-1185">Reference proteome</keyword>
<organism evidence="1 2">
    <name type="scientific">Niastella caeni</name>
    <dbReference type="NCBI Taxonomy" id="2569763"/>
    <lineage>
        <taxon>Bacteria</taxon>
        <taxon>Pseudomonadati</taxon>
        <taxon>Bacteroidota</taxon>
        <taxon>Chitinophagia</taxon>
        <taxon>Chitinophagales</taxon>
        <taxon>Chitinophagaceae</taxon>
        <taxon>Niastella</taxon>
    </lineage>
</organism>
<name>A0A4S8HKB9_9BACT</name>
<dbReference type="AlphaFoldDB" id="A0A4S8HKB9"/>
<proteinExistence type="predicted"/>
<dbReference type="Proteomes" id="UP000306918">
    <property type="component" value="Unassembled WGS sequence"/>
</dbReference>
<evidence type="ECO:0000313" key="1">
    <source>
        <dbReference type="EMBL" id="THU34779.1"/>
    </source>
</evidence>
<dbReference type="RefSeq" id="WP_136579423.1">
    <property type="nucleotide sequence ID" value="NZ_STFF01000007.1"/>
</dbReference>
<gene>
    <name evidence="1" type="ORF">FAM09_22540</name>
</gene>
<reference evidence="1 2" key="1">
    <citation type="submission" date="2019-04" db="EMBL/GenBank/DDBJ databases">
        <title>Niastella caeni sp. nov., isolated from activated sludge.</title>
        <authorList>
            <person name="Sheng M."/>
        </authorList>
    </citation>
    <scope>NUCLEOTIDE SEQUENCE [LARGE SCALE GENOMIC DNA]</scope>
    <source>
        <strain evidence="1 2">HX-2-15</strain>
    </source>
</reference>
<dbReference type="EMBL" id="STFF01000007">
    <property type="protein sequence ID" value="THU34779.1"/>
    <property type="molecule type" value="Genomic_DNA"/>
</dbReference>
<protein>
    <submittedName>
        <fullName evidence="1">Uncharacterized protein</fullName>
    </submittedName>
</protein>